<evidence type="ECO:0000259" key="4">
    <source>
        <dbReference type="Pfam" id="PF13439"/>
    </source>
</evidence>
<dbReference type="InterPro" id="IPR050194">
    <property type="entry name" value="Glycosyltransferase_grp1"/>
</dbReference>
<sequence>MSPARIAIVTESFYPAVDATTTTLRATVDRLVDRGHELLVVAPGPGLASYRGVRVHRVSTLEKVGTQVRDVLATFAPDVVHLSSPGRLGRKALKHARALDLPTLVVEHSPLLDTSADYWRRKVAHRADRVVVTSRWMHERVAELEVDAPVWAPGVDTAAFTPGLRDQWLHDSWARVGSRAGEQVVVGYVGGLDKRHGVRHLAALADLPGVRPVVIGDGPERGWLESHLPGAKMLGTLQTGDLTVALPSLDVLVHPGEHQTCGHVLREAAASGVPVVAPRSGGAPEAVRHLESGLLYDPRSRRGLLDAVDAVVRDRRRALLGSRARELALARTWTAAVDELLDTHLLPLVPAPTGSRSRA</sequence>
<dbReference type="SUPFAM" id="SSF53756">
    <property type="entry name" value="UDP-Glycosyltransferase/glycogen phosphorylase"/>
    <property type="match status" value="1"/>
</dbReference>
<evidence type="ECO:0000259" key="3">
    <source>
        <dbReference type="Pfam" id="PF00534"/>
    </source>
</evidence>
<reference evidence="5 6" key="1">
    <citation type="submission" date="2021-05" db="EMBL/GenBank/DDBJ databases">
        <title>Complete genome of Nocardioides aquaticus KCTC 9944T isolated from meromictic and hypersaline Ekho Lake, Antarctica.</title>
        <authorList>
            <person name="Hwang K."/>
            <person name="Kim K.M."/>
            <person name="Choe H."/>
        </authorList>
    </citation>
    <scope>NUCLEOTIDE SEQUENCE [LARGE SCALE GENOMIC DNA]</scope>
    <source>
        <strain evidence="5 6">KCTC 9944</strain>
    </source>
</reference>
<dbReference type="Gene3D" id="3.40.50.2000">
    <property type="entry name" value="Glycogen Phosphorylase B"/>
    <property type="match status" value="2"/>
</dbReference>
<organism evidence="5 6">
    <name type="scientific">Nocardioides aquaticus</name>
    <dbReference type="NCBI Taxonomy" id="160826"/>
    <lineage>
        <taxon>Bacteria</taxon>
        <taxon>Bacillati</taxon>
        <taxon>Actinomycetota</taxon>
        <taxon>Actinomycetes</taxon>
        <taxon>Propionibacteriales</taxon>
        <taxon>Nocardioidaceae</taxon>
        <taxon>Nocardioides</taxon>
    </lineage>
</organism>
<evidence type="ECO:0000256" key="1">
    <source>
        <dbReference type="ARBA" id="ARBA00022676"/>
    </source>
</evidence>
<evidence type="ECO:0000256" key="2">
    <source>
        <dbReference type="ARBA" id="ARBA00022679"/>
    </source>
</evidence>
<dbReference type="Pfam" id="PF13439">
    <property type="entry name" value="Glyco_transf_4"/>
    <property type="match status" value="1"/>
</dbReference>
<keyword evidence="1 5" id="KW-0328">Glycosyltransferase</keyword>
<feature type="domain" description="Glycosyl transferase family 1" evidence="3">
    <location>
        <begin position="179"/>
        <end position="324"/>
    </location>
</feature>
<accession>A0ABX8EIA1</accession>
<dbReference type="EMBL" id="CP075371">
    <property type="protein sequence ID" value="QVT78818.1"/>
    <property type="molecule type" value="Genomic_DNA"/>
</dbReference>
<dbReference type="Pfam" id="PF00534">
    <property type="entry name" value="Glycos_transf_1"/>
    <property type="match status" value="1"/>
</dbReference>
<dbReference type="PANTHER" id="PTHR45947">
    <property type="entry name" value="SULFOQUINOVOSYL TRANSFERASE SQD2"/>
    <property type="match status" value="1"/>
</dbReference>
<proteinExistence type="predicted"/>
<dbReference type="InterPro" id="IPR001296">
    <property type="entry name" value="Glyco_trans_1"/>
</dbReference>
<keyword evidence="6" id="KW-1185">Reference proteome</keyword>
<feature type="domain" description="Glycosyltransferase subfamily 4-like N-terminal" evidence="4">
    <location>
        <begin position="22"/>
        <end position="158"/>
    </location>
</feature>
<dbReference type="RefSeq" id="WP_214058356.1">
    <property type="nucleotide sequence ID" value="NZ_BAAAHS010000004.1"/>
</dbReference>
<dbReference type="PANTHER" id="PTHR45947:SF3">
    <property type="entry name" value="SULFOQUINOVOSYL TRANSFERASE SQD2"/>
    <property type="match status" value="1"/>
</dbReference>
<dbReference type="EC" id="2.4.1.-" evidence="5"/>
<gene>
    <name evidence="5" type="primary">mgtA_1</name>
    <name evidence="5" type="ORF">ENKNEFLB_01196</name>
</gene>
<name>A0ABX8EIA1_9ACTN</name>
<dbReference type="InterPro" id="IPR028098">
    <property type="entry name" value="Glyco_trans_4-like_N"/>
</dbReference>
<keyword evidence="2 5" id="KW-0808">Transferase</keyword>
<evidence type="ECO:0000313" key="5">
    <source>
        <dbReference type="EMBL" id="QVT78818.1"/>
    </source>
</evidence>
<evidence type="ECO:0000313" key="6">
    <source>
        <dbReference type="Proteomes" id="UP000679307"/>
    </source>
</evidence>
<protein>
    <submittedName>
        <fullName evidence="5">GDP-mannose-dependent alpha-mannosyltransferase</fullName>
        <ecNumber evidence="5">2.4.1.-</ecNumber>
    </submittedName>
</protein>
<dbReference type="GO" id="GO:0016757">
    <property type="term" value="F:glycosyltransferase activity"/>
    <property type="evidence" value="ECO:0007669"/>
    <property type="project" value="UniProtKB-KW"/>
</dbReference>
<dbReference type="Proteomes" id="UP000679307">
    <property type="component" value="Chromosome"/>
</dbReference>